<reference evidence="1 2" key="1">
    <citation type="submission" date="2018-07" db="EMBL/GenBank/DDBJ databases">
        <title>Genomic Encyclopedia of Type Strains, Phase IV (KMG-IV): sequencing the most valuable type-strain genomes for metagenomic binning, comparative biology and taxonomic classification.</title>
        <authorList>
            <person name="Goeker M."/>
        </authorList>
    </citation>
    <scope>NUCLEOTIDE SEQUENCE [LARGE SCALE GENOMIC DNA]</scope>
    <source>
        <strain evidence="1 2">DSM 21352</strain>
    </source>
</reference>
<accession>A0A370F673</accession>
<name>A0A370F673_9BURK</name>
<dbReference type="Pfam" id="PF06073">
    <property type="entry name" value="DUF934"/>
    <property type="match status" value="1"/>
</dbReference>
<dbReference type="STRING" id="433924.NS331_04125"/>
<dbReference type="Proteomes" id="UP000255265">
    <property type="component" value="Unassembled WGS sequence"/>
</dbReference>
<comment type="caution">
    <text evidence="1">The sequence shown here is derived from an EMBL/GenBank/DDBJ whole genome shotgun (WGS) entry which is preliminary data.</text>
</comment>
<proteinExistence type="predicted"/>
<dbReference type="EMBL" id="QQAV01000019">
    <property type="protein sequence ID" value="RDI16849.1"/>
    <property type="molecule type" value="Genomic_DNA"/>
</dbReference>
<dbReference type="RefSeq" id="WP_211322670.1">
    <property type="nucleotide sequence ID" value="NZ_QQAV01000019.1"/>
</dbReference>
<evidence type="ECO:0000313" key="2">
    <source>
        <dbReference type="Proteomes" id="UP000255265"/>
    </source>
</evidence>
<dbReference type="PIRSF" id="PIRSF030820">
    <property type="entry name" value="UCP030820"/>
    <property type="match status" value="1"/>
</dbReference>
<dbReference type="InterPro" id="IPR008318">
    <property type="entry name" value="UCP030820"/>
</dbReference>
<evidence type="ECO:0000313" key="1">
    <source>
        <dbReference type="EMBL" id="RDI16849.1"/>
    </source>
</evidence>
<dbReference type="AlphaFoldDB" id="A0A370F673"/>
<sequence>MNKTLNILSAGQHEADAATGRVLQLPNDADPREADLTGVTRIELHFPKFTDGRAYSQAFLLRRRLGFTGDIRATGDVLIDQLVQMQRTGFTSAVLKEGKDVAEAQRQFERFADFYQGDAVQPAPHFVRAEA</sequence>
<gene>
    <name evidence="1" type="ORF">DFR41_11918</name>
</gene>
<protein>
    <submittedName>
        <fullName evidence="1">Uncharacterized protein DUF934</fullName>
    </submittedName>
</protein>
<organism evidence="1 2">
    <name type="scientific">Pseudacidovorax intermedius</name>
    <dbReference type="NCBI Taxonomy" id="433924"/>
    <lineage>
        <taxon>Bacteria</taxon>
        <taxon>Pseudomonadati</taxon>
        <taxon>Pseudomonadota</taxon>
        <taxon>Betaproteobacteria</taxon>
        <taxon>Burkholderiales</taxon>
        <taxon>Comamonadaceae</taxon>
        <taxon>Pseudacidovorax</taxon>
    </lineage>
</organism>
<keyword evidence="2" id="KW-1185">Reference proteome</keyword>